<proteinExistence type="predicted"/>
<feature type="transmembrane region" description="Helical" evidence="5">
    <location>
        <begin position="68"/>
        <end position="85"/>
    </location>
</feature>
<evidence type="ECO:0000256" key="3">
    <source>
        <dbReference type="ARBA" id="ARBA00022989"/>
    </source>
</evidence>
<evidence type="ECO:0000313" key="7">
    <source>
        <dbReference type="Proteomes" id="UP001597112"/>
    </source>
</evidence>
<dbReference type="EMBL" id="JBHTKA010000001">
    <property type="protein sequence ID" value="MFD0998499.1"/>
    <property type="molecule type" value="Genomic_DNA"/>
</dbReference>
<dbReference type="PANTHER" id="PTHR36974">
    <property type="entry name" value="MEMBRANE PROTEIN-RELATED"/>
    <property type="match status" value="1"/>
</dbReference>
<name>A0ABW3JY51_9BACT</name>
<comment type="caution">
    <text evidence="6">The sequence shown here is derived from an EMBL/GenBank/DDBJ whole genome shotgun (WGS) entry which is preliminary data.</text>
</comment>
<dbReference type="RefSeq" id="WP_377575300.1">
    <property type="nucleotide sequence ID" value="NZ_JBHTKA010000001.1"/>
</dbReference>
<feature type="transmembrane region" description="Helical" evidence="5">
    <location>
        <begin position="124"/>
        <end position="143"/>
    </location>
</feature>
<evidence type="ECO:0000256" key="1">
    <source>
        <dbReference type="ARBA" id="ARBA00004141"/>
    </source>
</evidence>
<organism evidence="6 7">
    <name type="scientific">Ohtaekwangia kribbensis</name>
    <dbReference type="NCBI Taxonomy" id="688913"/>
    <lineage>
        <taxon>Bacteria</taxon>
        <taxon>Pseudomonadati</taxon>
        <taxon>Bacteroidota</taxon>
        <taxon>Cytophagia</taxon>
        <taxon>Cytophagales</taxon>
        <taxon>Fulvivirgaceae</taxon>
        <taxon>Ohtaekwangia</taxon>
    </lineage>
</organism>
<dbReference type="Proteomes" id="UP001597112">
    <property type="component" value="Unassembled WGS sequence"/>
</dbReference>
<keyword evidence="3 5" id="KW-1133">Transmembrane helix</keyword>
<keyword evidence="2 5" id="KW-0812">Transmembrane</keyword>
<evidence type="ECO:0000256" key="5">
    <source>
        <dbReference type="SAM" id="Phobius"/>
    </source>
</evidence>
<evidence type="ECO:0000313" key="6">
    <source>
        <dbReference type="EMBL" id="MFD0998499.1"/>
    </source>
</evidence>
<dbReference type="InterPro" id="IPR032808">
    <property type="entry name" value="DoxX"/>
</dbReference>
<feature type="transmembrane region" description="Helical" evidence="5">
    <location>
        <begin position="29"/>
        <end position="48"/>
    </location>
</feature>
<evidence type="ECO:0000256" key="2">
    <source>
        <dbReference type="ARBA" id="ARBA00022692"/>
    </source>
</evidence>
<feature type="transmembrane region" description="Helical" evidence="5">
    <location>
        <begin position="91"/>
        <end position="112"/>
    </location>
</feature>
<protein>
    <submittedName>
        <fullName evidence="6">DoxX family protein</fullName>
    </submittedName>
</protein>
<comment type="subcellular location">
    <subcellularLocation>
        <location evidence="1">Membrane</location>
        <topology evidence="1">Multi-pass membrane protein</topology>
    </subcellularLocation>
</comment>
<sequence length="148" mass="16781">MAPLFVLIGSFGLFWFVNRFVLKEKHSASFMGRVALALMLLMTGSAHFFKTDVMVQSMPDILPYKTELVYFTGIVELLAAIALLFDRIAKLTGILLIVFFICILPANIIGSLKHVELGGMENGPMYLVFRIPLQVFFIGWAYWFSVRH</sequence>
<evidence type="ECO:0000256" key="4">
    <source>
        <dbReference type="ARBA" id="ARBA00023136"/>
    </source>
</evidence>
<gene>
    <name evidence="6" type="ORF">ACFQ21_04245</name>
</gene>
<dbReference type="Pfam" id="PF13564">
    <property type="entry name" value="DoxX_2"/>
    <property type="match status" value="1"/>
</dbReference>
<dbReference type="PANTHER" id="PTHR36974:SF1">
    <property type="entry name" value="DOXX FAMILY MEMBRANE PROTEIN"/>
    <property type="match status" value="1"/>
</dbReference>
<keyword evidence="4 5" id="KW-0472">Membrane</keyword>
<reference evidence="7" key="1">
    <citation type="journal article" date="2019" name="Int. J. Syst. Evol. Microbiol.">
        <title>The Global Catalogue of Microorganisms (GCM) 10K type strain sequencing project: providing services to taxonomists for standard genome sequencing and annotation.</title>
        <authorList>
            <consortium name="The Broad Institute Genomics Platform"/>
            <consortium name="The Broad Institute Genome Sequencing Center for Infectious Disease"/>
            <person name="Wu L."/>
            <person name="Ma J."/>
        </authorList>
    </citation>
    <scope>NUCLEOTIDE SEQUENCE [LARGE SCALE GENOMIC DNA]</scope>
    <source>
        <strain evidence="7">CCUG 58938</strain>
    </source>
</reference>
<keyword evidence="7" id="KW-1185">Reference proteome</keyword>
<accession>A0ABW3JY51</accession>